<sequence>MIASSFTSILSSTTSSRGTSLEPTTDYAFLMSFFSLLASFALMPAPQDTTAKKMVLATTDLLLDRCVCLKGL</sequence>
<evidence type="ECO:0000313" key="3">
    <source>
        <dbReference type="Proteomes" id="UP001153269"/>
    </source>
</evidence>
<dbReference type="Proteomes" id="UP001153269">
    <property type="component" value="Unassembled WGS sequence"/>
</dbReference>
<comment type="caution">
    <text evidence="2">The sequence shown here is derived from an EMBL/GenBank/DDBJ whole genome shotgun (WGS) entry which is preliminary data.</text>
</comment>
<feature type="compositionally biased region" description="Low complexity" evidence="1">
    <location>
        <begin position="1"/>
        <end position="20"/>
    </location>
</feature>
<accession>A0A9N7VNW9</accession>
<keyword evidence="3" id="KW-1185">Reference proteome</keyword>
<evidence type="ECO:0000313" key="2">
    <source>
        <dbReference type="EMBL" id="CAB1452712.1"/>
    </source>
</evidence>
<organism evidence="2 3">
    <name type="scientific">Pleuronectes platessa</name>
    <name type="common">European plaice</name>
    <dbReference type="NCBI Taxonomy" id="8262"/>
    <lineage>
        <taxon>Eukaryota</taxon>
        <taxon>Metazoa</taxon>
        <taxon>Chordata</taxon>
        <taxon>Craniata</taxon>
        <taxon>Vertebrata</taxon>
        <taxon>Euteleostomi</taxon>
        <taxon>Actinopterygii</taxon>
        <taxon>Neopterygii</taxon>
        <taxon>Teleostei</taxon>
        <taxon>Neoteleostei</taxon>
        <taxon>Acanthomorphata</taxon>
        <taxon>Carangaria</taxon>
        <taxon>Pleuronectiformes</taxon>
        <taxon>Pleuronectoidei</taxon>
        <taxon>Pleuronectidae</taxon>
        <taxon>Pleuronectes</taxon>
    </lineage>
</organism>
<protein>
    <submittedName>
        <fullName evidence="2">Uncharacterized protein</fullName>
    </submittedName>
</protein>
<reference evidence="2" key="1">
    <citation type="submission" date="2020-03" db="EMBL/GenBank/DDBJ databases">
        <authorList>
            <person name="Weist P."/>
        </authorList>
    </citation>
    <scope>NUCLEOTIDE SEQUENCE</scope>
</reference>
<name>A0A9N7VNW9_PLEPL</name>
<dbReference type="EMBL" id="CADEAL010004139">
    <property type="protein sequence ID" value="CAB1452712.1"/>
    <property type="molecule type" value="Genomic_DNA"/>
</dbReference>
<evidence type="ECO:0000256" key="1">
    <source>
        <dbReference type="SAM" id="MobiDB-lite"/>
    </source>
</evidence>
<dbReference type="AlphaFoldDB" id="A0A9N7VNW9"/>
<proteinExistence type="predicted"/>
<gene>
    <name evidence="2" type="ORF">PLEPLA_LOCUS40462</name>
</gene>
<feature type="region of interest" description="Disordered" evidence="1">
    <location>
        <begin position="1"/>
        <end position="22"/>
    </location>
</feature>